<dbReference type="KEGG" id="cmax:111484144"/>
<protein>
    <submittedName>
        <fullName evidence="2">Uncharacterized protein At1g66480 isoform X1</fullName>
    </submittedName>
</protein>
<dbReference type="RefSeq" id="XP_022986400.1">
    <property type="nucleotide sequence ID" value="XM_023130632.1"/>
</dbReference>
<dbReference type="Proteomes" id="UP000504608">
    <property type="component" value="Unplaced"/>
</dbReference>
<organism evidence="1 2">
    <name type="scientific">Cucurbita maxima</name>
    <name type="common">Pumpkin</name>
    <name type="synonym">Winter squash</name>
    <dbReference type="NCBI Taxonomy" id="3661"/>
    <lineage>
        <taxon>Eukaryota</taxon>
        <taxon>Viridiplantae</taxon>
        <taxon>Streptophyta</taxon>
        <taxon>Embryophyta</taxon>
        <taxon>Tracheophyta</taxon>
        <taxon>Spermatophyta</taxon>
        <taxon>Magnoliopsida</taxon>
        <taxon>eudicotyledons</taxon>
        <taxon>Gunneridae</taxon>
        <taxon>Pentapetalae</taxon>
        <taxon>rosids</taxon>
        <taxon>fabids</taxon>
        <taxon>Cucurbitales</taxon>
        <taxon>Cucurbitaceae</taxon>
        <taxon>Cucurbiteae</taxon>
        <taxon>Cucurbita</taxon>
    </lineage>
</organism>
<dbReference type="PANTHER" id="PTHR33148:SF3">
    <property type="entry name" value="DUF4228 DOMAIN PROTEIN"/>
    <property type="match status" value="1"/>
</dbReference>
<sequence length="217" mass="24559">MGNTFGLKKTAKVMTVSGDTIKLTPPVQARDVVKDYPGFVLLESEAVKHYGVRAKPLELHQKLSTKRLYFLVELPKVPKEQAPRRVRSEINMSAKDRLESLMLSRRSASDLTIMKPKSVLAEEGSGEKEGSEATRVKVRLPKAEVERVLKESRDEAEAAERIMGLYMAKATENVCQNGQKMEKEKDVIIKPREKMEKRRRVSFMATIEAMPQIEVTT</sequence>
<dbReference type="Pfam" id="PF14009">
    <property type="entry name" value="PADRE"/>
    <property type="match status" value="1"/>
</dbReference>
<dbReference type="InterPro" id="IPR025322">
    <property type="entry name" value="PADRE_dom"/>
</dbReference>
<dbReference type="AlphaFoldDB" id="A0A6J1JDY8"/>
<dbReference type="PANTHER" id="PTHR33148">
    <property type="entry name" value="PLASTID MOVEMENT IMPAIRED PROTEIN-RELATED"/>
    <property type="match status" value="1"/>
</dbReference>
<reference evidence="2" key="1">
    <citation type="submission" date="2025-08" db="UniProtKB">
        <authorList>
            <consortium name="RefSeq"/>
        </authorList>
    </citation>
    <scope>IDENTIFICATION</scope>
    <source>
        <tissue evidence="2">Young leaves</tissue>
    </source>
</reference>
<proteinExistence type="predicted"/>
<gene>
    <name evidence="2" type="primary">LOC111484144</name>
</gene>
<dbReference type="GeneID" id="111484144"/>
<accession>A0A6J1JDY8</accession>
<evidence type="ECO:0000313" key="1">
    <source>
        <dbReference type="Proteomes" id="UP000504608"/>
    </source>
</evidence>
<keyword evidence="1" id="KW-1185">Reference proteome</keyword>
<dbReference type="OrthoDB" id="676555at2759"/>
<name>A0A6J1JDY8_CUCMA</name>
<evidence type="ECO:0000313" key="2">
    <source>
        <dbReference type="RefSeq" id="XP_022986400.1"/>
    </source>
</evidence>